<dbReference type="GeneID" id="70227898"/>
<sequence>MDSSSDPNQNFIKRSKSCPCLAPISNDPLRHTLLEQADTAGDSDMDSGCGIDPISEKSPKGRKGSDSRDQSSSLSRGSTEEALDMALDNTINKDDPAAPHPSSSSNSTESKTPFTVGAVSHKVTSESDHAQGQDHPISSPIEALDSKAEPPKITGQSISNSQVDQLKSNNALITENIGSQDGQSDLGDSPDSPIPEPIDDEVCRSVEDKGSPFEYQEPAIEDAFAFYVHEDYYGQYPTASARTSPNSIITACAADRLFAIDYTVYRTD</sequence>
<dbReference type="Proteomes" id="UP000720189">
    <property type="component" value="Unassembled WGS sequence"/>
</dbReference>
<protein>
    <submittedName>
        <fullName evidence="2">Uncharacterized protein</fullName>
    </submittedName>
</protein>
<evidence type="ECO:0000313" key="2">
    <source>
        <dbReference type="EMBL" id="KAH7269636.1"/>
    </source>
</evidence>
<accession>A0A9P9KWA5</accession>
<name>A0A9P9KWA5_FUSRE</name>
<feature type="compositionally biased region" description="Basic and acidic residues" evidence="1">
    <location>
        <begin position="123"/>
        <end position="132"/>
    </location>
</feature>
<feature type="compositionally biased region" description="Polar residues" evidence="1">
    <location>
        <begin position="154"/>
        <end position="183"/>
    </location>
</feature>
<keyword evidence="3" id="KW-1185">Reference proteome</keyword>
<dbReference type="RefSeq" id="XP_046056404.1">
    <property type="nucleotide sequence ID" value="XM_046197944.1"/>
</dbReference>
<proteinExistence type="predicted"/>
<feature type="compositionally biased region" description="Polar residues" evidence="1">
    <location>
        <begin position="1"/>
        <end position="12"/>
    </location>
</feature>
<dbReference type="EMBL" id="JAGMUX010000001">
    <property type="protein sequence ID" value="KAH7269636.1"/>
    <property type="molecule type" value="Genomic_DNA"/>
</dbReference>
<evidence type="ECO:0000313" key="3">
    <source>
        <dbReference type="Proteomes" id="UP000720189"/>
    </source>
</evidence>
<feature type="region of interest" description="Disordered" evidence="1">
    <location>
        <begin position="1"/>
        <end position="199"/>
    </location>
</feature>
<comment type="caution">
    <text evidence="2">The sequence shown here is derived from an EMBL/GenBank/DDBJ whole genome shotgun (WGS) entry which is preliminary data.</text>
</comment>
<organism evidence="2 3">
    <name type="scientific">Fusarium redolens</name>
    <dbReference type="NCBI Taxonomy" id="48865"/>
    <lineage>
        <taxon>Eukaryota</taxon>
        <taxon>Fungi</taxon>
        <taxon>Dikarya</taxon>
        <taxon>Ascomycota</taxon>
        <taxon>Pezizomycotina</taxon>
        <taxon>Sordariomycetes</taxon>
        <taxon>Hypocreomycetidae</taxon>
        <taxon>Hypocreales</taxon>
        <taxon>Nectriaceae</taxon>
        <taxon>Fusarium</taxon>
        <taxon>Fusarium redolens species complex</taxon>
    </lineage>
</organism>
<dbReference type="AlphaFoldDB" id="A0A9P9KWA5"/>
<evidence type="ECO:0000256" key="1">
    <source>
        <dbReference type="SAM" id="MobiDB-lite"/>
    </source>
</evidence>
<feature type="compositionally biased region" description="Basic and acidic residues" evidence="1">
    <location>
        <begin position="54"/>
        <end position="69"/>
    </location>
</feature>
<gene>
    <name evidence="2" type="ORF">BKA55DRAFT_669550</name>
</gene>
<dbReference type="OrthoDB" id="5091334at2759"/>
<reference evidence="2" key="1">
    <citation type="journal article" date="2021" name="Nat. Commun.">
        <title>Genetic determinants of endophytism in the Arabidopsis root mycobiome.</title>
        <authorList>
            <person name="Mesny F."/>
            <person name="Miyauchi S."/>
            <person name="Thiergart T."/>
            <person name="Pickel B."/>
            <person name="Atanasova L."/>
            <person name="Karlsson M."/>
            <person name="Huettel B."/>
            <person name="Barry K.W."/>
            <person name="Haridas S."/>
            <person name="Chen C."/>
            <person name="Bauer D."/>
            <person name="Andreopoulos W."/>
            <person name="Pangilinan J."/>
            <person name="LaButti K."/>
            <person name="Riley R."/>
            <person name="Lipzen A."/>
            <person name="Clum A."/>
            <person name="Drula E."/>
            <person name="Henrissat B."/>
            <person name="Kohler A."/>
            <person name="Grigoriev I.V."/>
            <person name="Martin F.M."/>
            <person name="Hacquard S."/>
        </authorList>
    </citation>
    <scope>NUCLEOTIDE SEQUENCE</scope>
    <source>
        <strain evidence="2">MPI-CAGE-AT-0023</strain>
    </source>
</reference>